<feature type="domain" description="CYTH" evidence="2">
    <location>
        <begin position="2"/>
        <end position="148"/>
    </location>
</feature>
<dbReference type="Pfam" id="PF01928">
    <property type="entry name" value="CYTH"/>
    <property type="match status" value="1"/>
</dbReference>
<dbReference type="PANTHER" id="PTHR40114">
    <property type="entry name" value="SLR0698 PROTEIN"/>
    <property type="match status" value="1"/>
</dbReference>
<dbReference type="PIRSF" id="PIRSF016487">
    <property type="entry name" value="CYTH_UCP016487"/>
    <property type="match status" value="1"/>
</dbReference>
<dbReference type="EMBL" id="VAUP01000031">
    <property type="protein sequence ID" value="TLX42312.1"/>
    <property type="molecule type" value="Genomic_DNA"/>
</dbReference>
<dbReference type="CDD" id="cd07891">
    <property type="entry name" value="CYTH-like_CthTTM-like_1"/>
    <property type="match status" value="1"/>
</dbReference>
<dbReference type="RefSeq" id="WP_138400449.1">
    <property type="nucleotide sequence ID" value="NZ_JBAFVI010000003.1"/>
</dbReference>
<reference evidence="3 4" key="1">
    <citation type="submission" date="2019-05" db="EMBL/GenBank/DDBJ databases">
        <authorList>
            <person name="Zhou X."/>
        </authorList>
    </citation>
    <scope>NUCLEOTIDE SEQUENCE [LARGE SCALE GENOMIC DNA]</scope>
    <source>
        <strain evidence="3 4">DSM 432</strain>
    </source>
</reference>
<organism evidence="3 4">
    <name type="scientific">Xanthobacter autotrophicus</name>
    <dbReference type="NCBI Taxonomy" id="280"/>
    <lineage>
        <taxon>Bacteria</taxon>
        <taxon>Pseudomonadati</taxon>
        <taxon>Pseudomonadota</taxon>
        <taxon>Alphaproteobacteria</taxon>
        <taxon>Hyphomicrobiales</taxon>
        <taxon>Xanthobacteraceae</taxon>
        <taxon>Xanthobacter</taxon>
    </lineage>
</organism>
<comment type="caution">
    <text evidence="3">The sequence shown here is derived from an EMBL/GenBank/DDBJ whole genome shotgun (WGS) entry which is preliminary data.</text>
</comment>
<evidence type="ECO:0000313" key="3">
    <source>
        <dbReference type="EMBL" id="TLX42312.1"/>
    </source>
</evidence>
<sequence>MPLEIERKFLVKSRAWRAGARACAIRQGYLCSGAGATARIRIAGAEAFITVKGKTQGISRAEFEYPIPLHDAEVMLETLCVRPLIEKTRYSLEHAGKLWTVDVFEGENDGLVMAEVELTGPEEQVALPDWVGEEVTDDPRYRNSALVSAPLGGPALVEAELGNGA</sequence>
<evidence type="ECO:0000259" key="2">
    <source>
        <dbReference type="PROSITE" id="PS51707"/>
    </source>
</evidence>
<dbReference type="PANTHER" id="PTHR40114:SF1">
    <property type="entry name" value="SLR0698 PROTEIN"/>
    <property type="match status" value="1"/>
</dbReference>
<dbReference type="GeneID" id="95774935"/>
<dbReference type="InterPro" id="IPR023577">
    <property type="entry name" value="CYTH_domain"/>
</dbReference>
<protein>
    <submittedName>
        <fullName evidence="3">CYTH domain-containing protein</fullName>
    </submittedName>
</protein>
<name>A0A6C1KDT0_XANAU</name>
<accession>A0A6C1KDT0</accession>
<dbReference type="InterPro" id="IPR033469">
    <property type="entry name" value="CYTH-like_dom_sf"/>
</dbReference>
<dbReference type="InterPro" id="IPR012042">
    <property type="entry name" value="NeuTTM/CthTTM-like"/>
</dbReference>
<evidence type="ECO:0000256" key="1">
    <source>
        <dbReference type="PIRSR" id="PIRSR016487-1"/>
    </source>
</evidence>
<dbReference type="Proteomes" id="UP000305131">
    <property type="component" value="Unassembled WGS sequence"/>
</dbReference>
<dbReference type="SMART" id="SM01118">
    <property type="entry name" value="CYTH"/>
    <property type="match status" value="1"/>
</dbReference>
<proteinExistence type="predicted"/>
<dbReference type="AlphaFoldDB" id="A0A6C1KDT0"/>
<dbReference type="SUPFAM" id="SSF55154">
    <property type="entry name" value="CYTH-like phosphatases"/>
    <property type="match status" value="1"/>
</dbReference>
<dbReference type="OrthoDB" id="9805588at2"/>
<gene>
    <name evidence="3" type="ORF">FBQ73_15890</name>
</gene>
<dbReference type="PROSITE" id="PS51707">
    <property type="entry name" value="CYTH"/>
    <property type="match status" value="1"/>
</dbReference>
<evidence type="ECO:0000313" key="4">
    <source>
        <dbReference type="Proteomes" id="UP000305131"/>
    </source>
</evidence>
<feature type="active site" description="Proton acceptor" evidence="1">
    <location>
        <position position="29"/>
    </location>
</feature>
<dbReference type="Gene3D" id="2.40.320.10">
    <property type="entry name" value="Hypothetical Protein Pfu-838710-001"/>
    <property type="match status" value="1"/>
</dbReference>